<evidence type="ECO:0000313" key="5">
    <source>
        <dbReference type="Proteomes" id="UP000285301"/>
    </source>
</evidence>
<dbReference type="GO" id="GO:0070131">
    <property type="term" value="P:positive regulation of mitochondrial translation"/>
    <property type="evidence" value="ECO:0007669"/>
    <property type="project" value="TreeGrafter"/>
</dbReference>
<protein>
    <recommendedName>
        <fullName evidence="3">DUF155 domain-containing protein</fullName>
    </recommendedName>
</protein>
<dbReference type="InterPro" id="IPR003734">
    <property type="entry name" value="DUF155"/>
</dbReference>
<proteinExistence type="inferred from homology"/>
<reference evidence="4 5" key="1">
    <citation type="journal article" date="2018" name="Gigascience">
        <title>Genomes of trombidid mites reveal novel predicted allergens and laterally-transferred genes associated with secondary metabolism.</title>
        <authorList>
            <person name="Dong X."/>
            <person name="Chaisiri K."/>
            <person name="Xia D."/>
            <person name="Armstrong S.D."/>
            <person name="Fang Y."/>
            <person name="Donnelly M.J."/>
            <person name="Kadowaki T."/>
            <person name="McGarry J.W."/>
            <person name="Darby A.C."/>
            <person name="Makepeace B.L."/>
        </authorList>
    </citation>
    <scope>NUCLEOTIDE SEQUENCE [LARGE SCALE GENOMIC DNA]</scope>
    <source>
        <strain evidence="4">UoL-WK</strain>
    </source>
</reference>
<evidence type="ECO:0000256" key="1">
    <source>
        <dbReference type="ARBA" id="ARBA00008306"/>
    </source>
</evidence>
<organism evidence="4 5">
    <name type="scientific">Dinothrombium tinctorium</name>
    <dbReference type="NCBI Taxonomy" id="1965070"/>
    <lineage>
        <taxon>Eukaryota</taxon>
        <taxon>Metazoa</taxon>
        <taxon>Ecdysozoa</taxon>
        <taxon>Arthropoda</taxon>
        <taxon>Chelicerata</taxon>
        <taxon>Arachnida</taxon>
        <taxon>Acari</taxon>
        <taxon>Acariformes</taxon>
        <taxon>Trombidiformes</taxon>
        <taxon>Prostigmata</taxon>
        <taxon>Anystina</taxon>
        <taxon>Parasitengona</taxon>
        <taxon>Trombidioidea</taxon>
        <taxon>Trombidiidae</taxon>
        <taxon>Dinothrombium</taxon>
    </lineage>
</organism>
<dbReference type="STRING" id="1965070.A0A3S3RV47"/>
<comment type="similarity">
    <text evidence="1">Belongs to the RMD1/sif2 family.</text>
</comment>
<gene>
    <name evidence="4" type="ORF">B4U79_08246</name>
</gene>
<evidence type="ECO:0000313" key="4">
    <source>
        <dbReference type="EMBL" id="RWS06468.1"/>
    </source>
</evidence>
<keyword evidence="2" id="KW-1133">Transmembrane helix</keyword>
<comment type="caution">
    <text evidence="4">The sequence shown here is derived from an EMBL/GenBank/DDBJ whole genome shotgun (WGS) entry which is preliminary data.</text>
</comment>
<evidence type="ECO:0000259" key="3">
    <source>
        <dbReference type="Pfam" id="PF02582"/>
    </source>
</evidence>
<dbReference type="AlphaFoldDB" id="A0A3S3RV47"/>
<dbReference type="Proteomes" id="UP000285301">
    <property type="component" value="Unassembled WGS sequence"/>
</dbReference>
<dbReference type="GO" id="GO:0005739">
    <property type="term" value="C:mitochondrion"/>
    <property type="evidence" value="ECO:0007669"/>
    <property type="project" value="UniProtKB-ARBA"/>
</dbReference>
<keyword evidence="2" id="KW-0472">Membrane</keyword>
<evidence type="ECO:0000256" key="2">
    <source>
        <dbReference type="SAM" id="Phobius"/>
    </source>
</evidence>
<feature type="domain" description="DUF155" evidence="3">
    <location>
        <begin position="3"/>
        <end position="94"/>
    </location>
</feature>
<dbReference type="PANTHER" id="PTHR16255:SF1">
    <property type="entry name" value="REQUIRED FOR MEIOTIC NUCLEAR DIVISION PROTEIN 1 HOMOLOG"/>
    <property type="match status" value="1"/>
</dbReference>
<dbReference type="InterPro" id="IPR051624">
    <property type="entry name" value="RMD1/Sad1-interacting"/>
</dbReference>
<sequence length="172" mass="20236">MLSVQLAIWESKLENVIESIEWITQDMMSGNSINLTEKEVFKKTGQLYALRHCINLSSDLLDIPDFYWDREKLETLYQQMCSVLNLTRRTRVMNEKLNHCCQLMELLSSHLSDKHHVRLEWMIIILIMVEVSLFLLYIISLNWNFNTGFLRICSLSALKQSSINSKTNDIVY</sequence>
<dbReference type="OrthoDB" id="242766at2759"/>
<name>A0A3S3RV47_9ACAR</name>
<dbReference type="EMBL" id="NCKU01004087">
    <property type="protein sequence ID" value="RWS06468.1"/>
    <property type="molecule type" value="Genomic_DNA"/>
</dbReference>
<keyword evidence="5" id="KW-1185">Reference proteome</keyword>
<dbReference type="PANTHER" id="PTHR16255">
    <property type="entry name" value="REQUIRED FOR MEIOTIC NUCLEAR DIVISION PROTEIN 1 HOMOLOG"/>
    <property type="match status" value="1"/>
</dbReference>
<feature type="transmembrane region" description="Helical" evidence="2">
    <location>
        <begin position="119"/>
        <end position="139"/>
    </location>
</feature>
<keyword evidence="2" id="KW-0812">Transmembrane</keyword>
<dbReference type="Pfam" id="PF02582">
    <property type="entry name" value="DUF155"/>
    <property type="match status" value="1"/>
</dbReference>
<accession>A0A3S3RV47</accession>